<dbReference type="PANTHER" id="PTHR30244:SF36">
    <property type="entry name" value="3-OXO-GLUCOSE-6-PHOSPHATE:GLUTAMATE AMINOTRANSFERASE"/>
    <property type="match status" value="1"/>
</dbReference>
<dbReference type="InterPro" id="IPR015424">
    <property type="entry name" value="PyrdxlP-dep_Trfase"/>
</dbReference>
<dbReference type="AlphaFoldDB" id="A0A923HM02"/>
<dbReference type="PANTHER" id="PTHR30244">
    <property type="entry name" value="TRANSAMINASE"/>
    <property type="match status" value="1"/>
</dbReference>
<accession>A0A923HM02</accession>
<dbReference type="Proteomes" id="UP000634011">
    <property type="component" value="Unassembled WGS sequence"/>
</dbReference>
<comment type="similarity">
    <text evidence="2 5">Belongs to the DegT/DnrJ/EryC1 family.</text>
</comment>
<dbReference type="InterPro" id="IPR015422">
    <property type="entry name" value="PyrdxlP-dep_Trfase_small"/>
</dbReference>
<dbReference type="InterPro" id="IPR000653">
    <property type="entry name" value="DegT/StrS_aminotransferase"/>
</dbReference>
<evidence type="ECO:0000256" key="4">
    <source>
        <dbReference type="PIRSR" id="PIRSR000390-2"/>
    </source>
</evidence>
<feature type="modified residue" description="N6-(pyridoxal phosphate)lysine" evidence="4">
    <location>
        <position position="186"/>
    </location>
</feature>
<keyword evidence="7" id="KW-1185">Reference proteome</keyword>
<sequence length="363" mass="39680">MNVPFLDLKAAYTELQTDIDTAVARVLASGYYIHGPEVEAFEVEFAKYCQADHCIGVANGLDALSLALRAMDVQPGDEVIVPSNTFIATWLAVSQCGAIPVPVEPHPATFNIDVSKIEAAITPRTKVIIPVHLYGQPADMDGVLTIAKKYGLRVLEDAAQAHGASYKGRRIGSHGDAVTWSFYPGKNLGAIGDGGAVTTNDSMLAERIQVLRNYGSKQKYVNEVKGVNSRLDPLQAAILRAKLPHLDEWNNRRREIAKRYQHELAGLGFILPTVPEGTEPVWHLYVICSDDRDGLQARLNAVGITTLIHYPIPPHLQQAYADMGMKVGDYPIAEKMAREVLSIPIGPQMNNAQIEAVIANIRQ</sequence>
<evidence type="ECO:0000256" key="5">
    <source>
        <dbReference type="RuleBase" id="RU004508"/>
    </source>
</evidence>
<dbReference type="Gene3D" id="3.90.1150.10">
    <property type="entry name" value="Aspartate Aminotransferase, domain 1"/>
    <property type="match status" value="1"/>
</dbReference>
<dbReference type="FunFam" id="3.40.640.10:FF:000089">
    <property type="entry name" value="Aminotransferase, DegT/DnrJ/EryC1/StrS family"/>
    <property type="match status" value="1"/>
</dbReference>
<dbReference type="GO" id="GO:0008483">
    <property type="term" value="F:transaminase activity"/>
    <property type="evidence" value="ECO:0007669"/>
    <property type="project" value="UniProtKB-KW"/>
</dbReference>
<evidence type="ECO:0000256" key="1">
    <source>
        <dbReference type="ARBA" id="ARBA00022898"/>
    </source>
</evidence>
<name>A0A923HM02_9BURK</name>
<evidence type="ECO:0000256" key="3">
    <source>
        <dbReference type="PIRSR" id="PIRSR000390-1"/>
    </source>
</evidence>
<dbReference type="Gene3D" id="3.40.640.10">
    <property type="entry name" value="Type I PLP-dependent aspartate aminotransferase-like (Major domain)"/>
    <property type="match status" value="1"/>
</dbReference>
<evidence type="ECO:0000313" key="6">
    <source>
        <dbReference type="EMBL" id="MBC3864182.1"/>
    </source>
</evidence>
<protein>
    <submittedName>
        <fullName evidence="6">DegT/DnrJ/EryC1/StrS family aminotransferase</fullName>
    </submittedName>
</protein>
<dbReference type="CDD" id="cd00616">
    <property type="entry name" value="AHBA_syn"/>
    <property type="match status" value="1"/>
</dbReference>
<dbReference type="PIRSF" id="PIRSF000390">
    <property type="entry name" value="PLP_StrS"/>
    <property type="match status" value="1"/>
</dbReference>
<comment type="caution">
    <text evidence="6">The sequence shown here is derived from an EMBL/GenBank/DDBJ whole genome shotgun (WGS) entry which is preliminary data.</text>
</comment>
<dbReference type="RefSeq" id="WP_186914125.1">
    <property type="nucleotide sequence ID" value="NZ_JACOFV010000024.1"/>
</dbReference>
<keyword evidence="1 4" id="KW-0663">Pyridoxal phosphate</keyword>
<evidence type="ECO:0000256" key="2">
    <source>
        <dbReference type="ARBA" id="ARBA00037999"/>
    </source>
</evidence>
<dbReference type="SUPFAM" id="SSF53383">
    <property type="entry name" value="PLP-dependent transferases"/>
    <property type="match status" value="1"/>
</dbReference>
<organism evidence="6 7">
    <name type="scientific">Undibacterium jejuense</name>
    <dbReference type="NCBI Taxonomy" id="1344949"/>
    <lineage>
        <taxon>Bacteria</taxon>
        <taxon>Pseudomonadati</taxon>
        <taxon>Pseudomonadota</taxon>
        <taxon>Betaproteobacteria</taxon>
        <taxon>Burkholderiales</taxon>
        <taxon>Oxalobacteraceae</taxon>
        <taxon>Undibacterium</taxon>
    </lineage>
</organism>
<dbReference type="InterPro" id="IPR015421">
    <property type="entry name" value="PyrdxlP-dep_Trfase_major"/>
</dbReference>
<proteinExistence type="inferred from homology"/>
<gene>
    <name evidence="6" type="ORF">H8K32_18930</name>
</gene>
<keyword evidence="6" id="KW-0032">Aminotransferase</keyword>
<dbReference type="EMBL" id="JACOFV010000024">
    <property type="protein sequence ID" value="MBC3864182.1"/>
    <property type="molecule type" value="Genomic_DNA"/>
</dbReference>
<feature type="active site" description="Proton acceptor" evidence="3">
    <location>
        <position position="186"/>
    </location>
</feature>
<reference evidence="6" key="1">
    <citation type="submission" date="2020-08" db="EMBL/GenBank/DDBJ databases">
        <title>Novel species isolated from subtropical streams in China.</title>
        <authorList>
            <person name="Lu H."/>
        </authorList>
    </citation>
    <scope>NUCLEOTIDE SEQUENCE</scope>
    <source>
        <strain evidence="6">KACC 12607</strain>
    </source>
</reference>
<dbReference type="GO" id="GO:0030170">
    <property type="term" value="F:pyridoxal phosphate binding"/>
    <property type="evidence" value="ECO:0007669"/>
    <property type="project" value="UniProtKB-ARBA"/>
</dbReference>
<dbReference type="Pfam" id="PF01041">
    <property type="entry name" value="DegT_DnrJ_EryC1"/>
    <property type="match status" value="1"/>
</dbReference>
<keyword evidence="6" id="KW-0808">Transferase</keyword>
<dbReference type="GO" id="GO:0000271">
    <property type="term" value="P:polysaccharide biosynthetic process"/>
    <property type="evidence" value="ECO:0007669"/>
    <property type="project" value="TreeGrafter"/>
</dbReference>
<evidence type="ECO:0000313" key="7">
    <source>
        <dbReference type="Proteomes" id="UP000634011"/>
    </source>
</evidence>